<gene>
    <name evidence="5" type="ORF">PSQ90_10050</name>
</gene>
<dbReference type="Proteomes" id="UP001222118">
    <property type="component" value="Chromosome"/>
</dbReference>
<feature type="domain" description="YknX-like C-terminal permuted SH3-like" evidence="4">
    <location>
        <begin position="328"/>
        <end position="395"/>
    </location>
</feature>
<comment type="subcellular location">
    <subcellularLocation>
        <location evidence="1">Cell envelope</location>
    </subcellularLocation>
</comment>
<dbReference type="SUPFAM" id="SSF111369">
    <property type="entry name" value="HlyD-like secretion proteins"/>
    <property type="match status" value="1"/>
</dbReference>
<evidence type="ECO:0000256" key="2">
    <source>
        <dbReference type="ARBA" id="ARBA00023054"/>
    </source>
</evidence>
<dbReference type="EMBL" id="CP118247">
    <property type="protein sequence ID" value="WDR04668.1"/>
    <property type="molecule type" value="Genomic_DNA"/>
</dbReference>
<keyword evidence="6" id="KW-1185">Reference proteome</keyword>
<evidence type="ECO:0000256" key="3">
    <source>
        <dbReference type="SAM" id="Coils"/>
    </source>
</evidence>
<dbReference type="Gene3D" id="6.10.140.1990">
    <property type="match status" value="1"/>
</dbReference>
<dbReference type="RefSeq" id="WP_282210189.1">
    <property type="nucleotide sequence ID" value="NZ_CP118247.1"/>
</dbReference>
<sequence>MIGAAVVVGGGLTAVFWPRPTMVDMGVVKRGEMMVTIDQDGRTRVKDAYIVSTPVAGRLQRVEVQPGDSVVKNETIVAHMLPINPVAMDIRTREQARAAVTVAQAALRVARAGLNAAIANRDYAESSLSRTQQLVDRNAASETTLERAQQSFRVAMADVETAEAEISQREADVANAQAQLIGFSETGLSASVDASGSTDIPLYAPADGLILRVIQQSETTLPAGAPIMEIGNTSNDLEIVVDLLSTDAVQVKVGDRVIVDDWGGDTTLSGEVVRIDPFGVTKFSALGVEEQRVNAVLRFTEPSSDYDGLGHGFRIETRIVVWEKNDALIVPSAALFRSGDGWSTFVVSEGSARLTPVSIGHNNGIEAEVLSDTLSEDQQVILYPASGLNDGANVSKREIE</sequence>
<proteinExistence type="predicted"/>
<evidence type="ECO:0000256" key="1">
    <source>
        <dbReference type="ARBA" id="ARBA00004196"/>
    </source>
</evidence>
<dbReference type="InterPro" id="IPR058637">
    <property type="entry name" value="YknX-like_C"/>
</dbReference>
<accession>A0ABY7YTG9</accession>
<protein>
    <submittedName>
        <fullName evidence="5">HlyD family efflux transporter periplasmic adaptor subunit</fullName>
    </submittedName>
</protein>
<evidence type="ECO:0000313" key="5">
    <source>
        <dbReference type="EMBL" id="WDR04668.1"/>
    </source>
</evidence>
<evidence type="ECO:0000259" key="4">
    <source>
        <dbReference type="Pfam" id="PF25989"/>
    </source>
</evidence>
<dbReference type="InterPro" id="IPR050465">
    <property type="entry name" value="UPF0194_transport"/>
</dbReference>
<dbReference type="Gene3D" id="2.40.420.20">
    <property type="match status" value="1"/>
</dbReference>
<name>A0ABY7YTG9_9HYPH</name>
<dbReference type="InterPro" id="IPR030190">
    <property type="entry name" value="MacA_alpha-hairpin_sf"/>
</dbReference>
<feature type="coiled-coil region" evidence="3">
    <location>
        <begin position="145"/>
        <end position="179"/>
    </location>
</feature>
<dbReference type="PANTHER" id="PTHR32347:SF29">
    <property type="entry name" value="UPF0194 MEMBRANE PROTEIN YBHG"/>
    <property type="match status" value="1"/>
</dbReference>
<evidence type="ECO:0000313" key="6">
    <source>
        <dbReference type="Proteomes" id="UP001222118"/>
    </source>
</evidence>
<reference evidence="5 6" key="1">
    <citation type="submission" date="2023-02" db="EMBL/GenBank/DDBJ databases">
        <title>Devosia chondri sp. nov., isolated from the phycosphere of marine algae.</title>
        <authorList>
            <person name="Kim J.M."/>
            <person name="Lee J.K."/>
            <person name="Choi B.J."/>
            <person name="Bayburt H."/>
            <person name="Jeon C.O."/>
        </authorList>
    </citation>
    <scope>NUCLEOTIDE SEQUENCE [LARGE SCALE GENOMIC DNA]</scope>
    <source>
        <strain evidence="5 6">G2-5</strain>
    </source>
</reference>
<dbReference type="PANTHER" id="PTHR32347">
    <property type="entry name" value="EFFLUX SYSTEM COMPONENT YKNX-RELATED"/>
    <property type="match status" value="1"/>
</dbReference>
<dbReference type="Pfam" id="PF25989">
    <property type="entry name" value="YknX_C"/>
    <property type="match status" value="1"/>
</dbReference>
<organism evidence="5 6">
    <name type="scientific">Devosia rhodophyticola</name>
    <dbReference type="NCBI Taxonomy" id="3026423"/>
    <lineage>
        <taxon>Bacteria</taxon>
        <taxon>Pseudomonadati</taxon>
        <taxon>Pseudomonadota</taxon>
        <taxon>Alphaproteobacteria</taxon>
        <taxon>Hyphomicrobiales</taxon>
        <taxon>Devosiaceae</taxon>
        <taxon>Devosia</taxon>
    </lineage>
</organism>
<keyword evidence="2 3" id="KW-0175">Coiled coil</keyword>